<feature type="domain" description="AP2/ERF" evidence="10">
    <location>
        <begin position="155"/>
        <end position="212"/>
    </location>
</feature>
<dbReference type="GO" id="GO:0000976">
    <property type="term" value="F:transcription cis-regulatory region binding"/>
    <property type="evidence" value="ECO:0007669"/>
    <property type="project" value="UniProtKB-ARBA"/>
</dbReference>
<evidence type="ECO:0000256" key="4">
    <source>
        <dbReference type="ARBA" id="ARBA00023125"/>
    </source>
</evidence>
<keyword evidence="5" id="KW-0010">Activator</keyword>
<dbReference type="SMART" id="SM00380">
    <property type="entry name" value="AP2"/>
    <property type="match status" value="1"/>
</dbReference>
<keyword evidence="4" id="KW-0238">DNA-binding</keyword>
<evidence type="ECO:0000256" key="7">
    <source>
        <dbReference type="ARBA" id="ARBA00023242"/>
    </source>
</evidence>
<evidence type="ECO:0000256" key="6">
    <source>
        <dbReference type="ARBA" id="ARBA00023163"/>
    </source>
</evidence>
<evidence type="ECO:0000256" key="1">
    <source>
        <dbReference type="ARBA" id="ARBA00004123"/>
    </source>
</evidence>
<name>A0AAV8GS77_9POAL</name>
<dbReference type="PRINTS" id="PR00367">
    <property type="entry name" value="ETHRSPELEMNT"/>
</dbReference>
<reference evidence="11" key="1">
    <citation type="submission" date="2022-08" db="EMBL/GenBank/DDBJ databases">
        <authorList>
            <person name="Marques A."/>
        </authorList>
    </citation>
    <scope>NUCLEOTIDE SEQUENCE</scope>
    <source>
        <strain evidence="11">RhyPub2mFocal</strain>
        <tissue evidence="11">Leaves</tissue>
    </source>
</reference>
<organism evidence="11 12">
    <name type="scientific">Rhynchospora pubera</name>
    <dbReference type="NCBI Taxonomy" id="906938"/>
    <lineage>
        <taxon>Eukaryota</taxon>
        <taxon>Viridiplantae</taxon>
        <taxon>Streptophyta</taxon>
        <taxon>Embryophyta</taxon>
        <taxon>Tracheophyta</taxon>
        <taxon>Spermatophyta</taxon>
        <taxon>Magnoliopsida</taxon>
        <taxon>Liliopsida</taxon>
        <taxon>Poales</taxon>
        <taxon>Cyperaceae</taxon>
        <taxon>Cyperoideae</taxon>
        <taxon>Rhynchosporeae</taxon>
        <taxon>Rhynchospora</taxon>
    </lineage>
</organism>
<keyword evidence="7" id="KW-0539">Nucleus</keyword>
<dbReference type="Pfam" id="PF00847">
    <property type="entry name" value="AP2"/>
    <property type="match status" value="1"/>
</dbReference>
<feature type="compositionally biased region" description="Low complexity" evidence="9">
    <location>
        <begin position="125"/>
        <end position="144"/>
    </location>
</feature>
<comment type="similarity">
    <text evidence="8">Belongs to the AP2/ERF transcription factor family. ERF subfamily.</text>
</comment>
<keyword evidence="12" id="KW-1185">Reference proteome</keyword>
<gene>
    <name evidence="11" type="ORF">LUZ62_019287</name>
</gene>
<dbReference type="CDD" id="cd00018">
    <property type="entry name" value="AP2"/>
    <property type="match status" value="1"/>
</dbReference>
<evidence type="ECO:0000256" key="2">
    <source>
        <dbReference type="ARBA" id="ARBA00022745"/>
    </source>
</evidence>
<dbReference type="EMBL" id="JAMFTS010000001">
    <property type="protein sequence ID" value="KAJ4806721.1"/>
    <property type="molecule type" value="Genomic_DNA"/>
</dbReference>
<dbReference type="InterPro" id="IPR016177">
    <property type="entry name" value="DNA-bd_dom_sf"/>
</dbReference>
<evidence type="ECO:0000313" key="12">
    <source>
        <dbReference type="Proteomes" id="UP001140206"/>
    </source>
</evidence>
<dbReference type="GO" id="GO:0005634">
    <property type="term" value="C:nucleus"/>
    <property type="evidence" value="ECO:0007669"/>
    <property type="project" value="UniProtKB-SubCell"/>
</dbReference>
<dbReference type="FunFam" id="3.30.730.10:FF:000001">
    <property type="entry name" value="Ethylene-responsive transcription factor 2"/>
    <property type="match status" value="1"/>
</dbReference>
<evidence type="ECO:0000313" key="11">
    <source>
        <dbReference type="EMBL" id="KAJ4806721.1"/>
    </source>
</evidence>
<comment type="subcellular location">
    <subcellularLocation>
        <location evidence="1">Nucleus</location>
    </subcellularLocation>
</comment>
<dbReference type="InterPro" id="IPR001471">
    <property type="entry name" value="AP2/ERF_dom"/>
</dbReference>
<proteinExistence type="inferred from homology"/>
<dbReference type="Gene3D" id="3.30.730.10">
    <property type="entry name" value="AP2/ERF domain"/>
    <property type="match status" value="1"/>
</dbReference>
<evidence type="ECO:0000256" key="9">
    <source>
        <dbReference type="SAM" id="MobiDB-lite"/>
    </source>
</evidence>
<dbReference type="InterPro" id="IPR051758">
    <property type="entry name" value="ERF/AP2-like"/>
</dbReference>
<dbReference type="PANTHER" id="PTHR31657">
    <property type="entry name" value="ETHYLENE-RESPONSIVE TRANSCRIPTION FACTOR ERF061"/>
    <property type="match status" value="1"/>
</dbReference>
<keyword evidence="2" id="KW-0936">Ethylene signaling pathway</keyword>
<evidence type="ECO:0000256" key="8">
    <source>
        <dbReference type="ARBA" id="ARBA00024343"/>
    </source>
</evidence>
<evidence type="ECO:0000259" key="10">
    <source>
        <dbReference type="PROSITE" id="PS51032"/>
    </source>
</evidence>
<dbReference type="SUPFAM" id="SSF54171">
    <property type="entry name" value="DNA-binding domain"/>
    <property type="match status" value="1"/>
</dbReference>
<dbReference type="AlphaFoldDB" id="A0AAV8GS77"/>
<protein>
    <submittedName>
        <fullName evidence="11">Ethylene-responsive transcription factor ERF061</fullName>
    </submittedName>
</protein>
<comment type="caution">
    <text evidence="11">The sequence shown here is derived from an EMBL/GenBank/DDBJ whole genome shotgun (WGS) entry which is preliminary data.</text>
</comment>
<dbReference type="InterPro" id="IPR036955">
    <property type="entry name" value="AP2/ERF_dom_sf"/>
</dbReference>
<dbReference type="GO" id="GO:0009873">
    <property type="term" value="P:ethylene-activated signaling pathway"/>
    <property type="evidence" value="ECO:0007669"/>
    <property type="project" value="UniProtKB-KW"/>
</dbReference>
<keyword evidence="6" id="KW-0804">Transcription</keyword>
<evidence type="ECO:0000256" key="3">
    <source>
        <dbReference type="ARBA" id="ARBA00023015"/>
    </source>
</evidence>
<dbReference type="GO" id="GO:0003700">
    <property type="term" value="F:DNA-binding transcription factor activity"/>
    <property type="evidence" value="ECO:0007669"/>
    <property type="project" value="InterPro"/>
</dbReference>
<dbReference type="PROSITE" id="PS51032">
    <property type="entry name" value="AP2_ERF"/>
    <property type="match status" value="1"/>
</dbReference>
<evidence type="ECO:0000256" key="5">
    <source>
        <dbReference type="ARBA" id="ARBA00023159"/>
    </source>
</evidence>
<sequence>MLPQSHNSGAQTNSENSFNSHFFPQKKILIFKHQLKIDMEHTITLDPSQPLLPPSLPDGIAFAVSDLLLSGSNALDTIFSHVPPALPPHPSEATLGSAVYLRHTELLRRFAGTTSKFSKSHSYHHLPSTSSSSINSSYGTTHSSNGPSGTGKTKLYRGVRQRHWGKWVAEIRLPQNRIRVWLGTYDSPEAAAFAYDRAAYRLRGEYARLNFPGLADGPECPGPLQGLRLAVDSKIQTICQRLARQRRARNKAKKEMAKKAEVEVSRSDTSSAGCSSLGSDVAGGSIEVMNDGCSFELMNDGCSLEHMPSFDMDFIWEWLE</sequence>
<keyword evidence="3" id="KW-0805">Transcription regulation</keyword>
<accession>A0AAV8GS77</accession>
<feature type="region of interest" description="Disordered" evidence="9">
    <location>
        <begin position="118"/>
        <end position="154"/>
    </location>
</feature>
<dbReference type="Proteomes" id="UP001140206">
    <property type="component" value="Chromosome 1"/>
</dbReference>
<dbReference type="PANTHER" id="PTHR31657:SF20">
    <property type="entry name" value="ETHYLENE-RESPONSIVE TRANSCRIPTION FACTOR ERF061"/>
    <property type="match status" value="1"/>
</dbReference>